<dbReference type="PANTHER" id="PTHR43283">
    <property type="entry name" value="BETA-LACTAMASE-RELATED"/>
    <property type="match status" value="1"/>
</dbReference>
<dbReference type="Pfam" id="PF00144">
    <property type="entry name" value="Beta-lactamase"/>
    <property type="match status" value="1"/>
</dbReference>
<dbReference type="InterPro" id="IPR012338">
    <property type="entry name" value="Beta-lactam/transpept-like"/>
</dbReference>
<proteinExistence type="predicted"/>
<dbReference type="InterPro" id="IPR050789">
    <property type="entry name" value="Diverse_Enzym_Activities"/>
</dbReference>
<dbReference type="AlphaFoldDB" id="A0A5M9X0U8"/>
<dbReference type="EMBL" id="RIAS01000025">
    <property type="protein sequence ID" value="KAA8787554.1"/>
    <property type="molecule type" value="Genomic_DNA"/>
</dbReference>
<name>A0A5M9X0U8_PAEAM</name>
<gene>
    <name evidence="2" type="ORF">EC604_27350</name>
</gene>
<evidence type="ECO:0000313" key="3">
    <source>
        <dbReference type="Proteomes" id="UP000323664"/>
    </source>
</evidence>
<evidence type="ECO:0000259" key="1">
    <source>
        <dbReference type="Pfam" id="PF00144"/>
    </source>
</evidence>
<dbReference type="GO" id="GO:0016787">
    <property type="term" value="F:hydrolase activity"/>
    <property type="evidence" value="ECO:0007669"/>
    <property type="project" value="UniProtKB-KW"/>
</dbReference>
<keyword evidence="2" id="KW-0378">Hydrolase</keyword>
<accession>A0A5M9X0U8</accession>
<dbReference type="SUPFAM" id="SSF56601">
    <property type="entry name" value="beta-lactamase/transpeptidase-like"/>
    <property type="match status" value="1"/>
</dbReference>
<dbReference type="PANTHER" id="PTHR43283:SF7">
    <property type="entry name" value="BETA-LACTAMASE-RELATED DOMAIN-CONTAINING PROTEIN"/>
    <property type="match status" value="1"/>
</dbReference>
<protein>
    <submittedName>
        <fullName evidence="2">Serine hydrolase</fullName>
    </submittedName>
</protein>
<organism evidence="2 3">
    <name type="scientific">Paenibacillus amylolyticus</name>
    <dbReference type="NCBI Taxonomy" id="1451"/>
    <lineage>
        <taxon>Bacteria</taxon>
        <taxon>Bacillati</taxon>
        <taxon>Bacillota</taxon>
        <taxon>Bacilli</taxon>
        <taxon>Bacillales</taxon>
        <taxon>Paenibacillaceae</taxon>
        <taxon>Paenibacillus</taxon>
    </lineage>
</organism>
<dbReference type="Proteomes" id="UP000323664">
    <property type="component" value="Unassembled WGS sequence"/>
</dbReference>
<feature type="domain" description="Beta-lactamase-related" evidence="1">
    <location>
        <begin position="45"/>
        <end position="291"/>
    </location>
</feature>
<dbReference type="Gene3D" id="3.40.710.10">
    <property type="entry name" value="DD-peptidase/beta-lactamase superfamily"/>
    <property type="match status" value="1"/>
</dbReference>
<dbReference type="InterPro" id="IPR001466">
    <property type="entry name" value="Beta-lactam-related"/>
</dbReference>
<reference evidence="2 3" key="1">
    <citation type="journal article" date="2019" name="J. Ind. Microbiol. Biotechnol.">
        <title>Paenibacillus amylolyticus 27C64 has a diverse set of carbohydrate-active enzymes and complete pectin deconstruction system.</title>
        <authorList>
            <person name="Keggi C."/>
            <person name="Doran-Peterson J."/>
        </authorList>
    </citation>
    <scope>NUCLEOTIDE SEQUENCE [LARGE SCALE GENOMIC DNA]</scope>
    <source>
        <strain evidence="2 3">27C64</strain>
    </source>
</reference>
<dbReference type="OrthoDB" id="9773047at2"/>
<sequence>MNSKTLDEFARAIKKTKIKSCLIMKEDSLVFEYYKNRKIENNPQKINSCTKSILSILIGIALDKAYIKSVAEPVISFFPELMNILDDPRKRDITIEDLLTMSAGFEWPEFGEWNYSTPMLFSSDMIKYVFERNLENNRGEKMNYNSGCSHVLTAILQKTTGMKAIEFAHLHLFKPLGITNVHWYEDNKGINRGADGLTMTTVDMLKIGTLCLRQGKWKNTRIVSSDWLKKSTQPYYLTYESIGHYAYHWWVRHLNMNNTEVSGTEMIFALGFGGQYICIIPSLDMVIAITSDMYEDSLKPLRILEECLINL</sequence>
<evidence type="ECO:0000313" key="2">
    <source>
        <dbReference type="EMBL" id="KAA8787554.1"/>
    </source>
</evidence>
<comment type="caution">
    <text evidence="2">The sequence shown here is derived from an EMBL/GenBank/DDBJ whole genome shotgun (WGS) entry which is preliminary data.</text>
</comment>